<dbReference type="InterPro" id="IPR027417">
    <property type="entry name" value="P-loop_NTPase"/>
</dbReference>
<dbReference type="AlphaFoldDB" id="A0A3D8R0A4"/>
<protein>
    <recommendedName>
        <fullName evidence="4">Zona occludens toxin N-terminal domain-containing protein</fullName>
    </recommendedName>
</protein>
<dbReference type="RefSeq" id="XP_026600309.1">
    <property type="nucleotide sequence ID" value="XM_026751223.1"/>
</dbReference>
<sequence>MDSHPLTPSLFSDEIIKYHLGLLDSHTGQSEKQSQIDEAALAPIIASSALRRIQENDHSRSGANTGESAAGTTSLQYGLLAGSKQEIHSVQIQQTVSSSNAGSDGGSSTATLAPTSIDADTDPRLLFNISAPSSTFICGSQGSGKSHTLSCMLESCLIPSKLGRLTSPLTGVVFHYDTFISDACGSPCEAAYLASNGSVKVKVLCAPTNAAAIKKTYQHLNVTVEPLAIDQSHLNTKRMMDLMAVNSDDVPLYMESVKRILREMRMVQQNVDGGFDYADFKKRVNGCGLTPAQMGPLQQRLETLESFMPGSQTNIWGVGRSNAEARKGTDWRPVPGQLTIVDLSCPCVSPETACGLFNICLGIFLQQDANVGRVFALDEAHKYMNASPEATVFTETILSAVRLQRHLGVRIIVSTQEPTISTALLNLCSVTIVHRFTSPEWLRALRHHLAAAAEEHGTSRKNRAISTNGSGEAGSQEDGRRTGTLFDQIVRLKVGEALLFAPSAVVGVYKEQDRGLALERLGDDYLAIRVRGRLTEDGGRSVLSL</sequence>
<dbReference type="SUPFAM" id="SSF52540">
    <property type="entry name" value="P-loop containing nucleoside triphosphate hydrolases"/>
    <property type="match status" value="1"/>
</dbReference>
<accession>A0A3D8R0A4</accession>
<gene>
    <name evidence="2" type="ORF">DSM5745_09207</name>
</gene>
<proteinExistence type="predicted"/>
<feature type="region of interest" description="Disordered" evidence="1">
    <location>
        <begin position="94"/>
        <end position="116"/>
    </location>
</feature>
<evidence type="ECO:0000256" key="1">
    <source>
        <dbReference type="SAM" id="MobiDB-lite"/>
    </source>
</evidence>
<feature type="compositionally biased region" description="Low complexity" evidence="1">
    <location>
        <begin position="97"/>
        <end position="108"/>
    </location>
</feature>
<feature type="region of interest" description="Disordered" evidence="1">
    <location>
        <begin position="455"/>
        <end position="480"/>
    </location>
</feature>
<dbReference type="Gene3D" id="3.40.50.300">
    <property type="entry name" value="P-loop containing nucleotide triphosphate hydrolases"/>
    <property type="match status" value="1"/>
</dbReference>
<reference evidence="2 3" key="1">
    <citation type="journal article" date="2018" name="IMA Fungus">
        <title>IMA Genome-F 9: Draft genome sequence of Annulohypoxylon stygium, Aspergillus mulundensis, Berkeleyomyces basicola (syn. Thielaviopsis basicola), Ceratocystis smalleyi, two Cercospora beticola strains, Coleophoma cylindrospora, Fusarium fracticaudum, Phialophora cf. hyalina, and Morchella septimelata.</title>
        <authorList>
            <person name="Wingfield B.D."/>
            <person name="Bills G.F."/>
            <person name="Dong Y."/>
            <person name="Huang W."/>
            <person name="Nel W.J."/>
            <person name="Swalarsk-Parry B.S."/>
            <person name="Vaghefi N."/>
            <person name="Wilken P.M."/>
            <person name="An Z."/>
            <person name="de Beer Z.W."/>
            <person name="De Vos L."/>
            <person name="Chen L."/>
            <person name="Duong T.A."/>
            <person name="Gao Y."/>
            <person name="Hammerbacher A."/>
            <person name="Kikkert J.R."/>
            <person name="Li Y."/>
            <person name="Li H."/>
            <person name="Li K."/>
            <person name="Li Q."/>
            <person name="Liu X."/>
            <person name="Ma X."/>
            <person name="Naidoo K."/>
            <person name="Pethybridge S.J."/>
            <person name="Sun J."/>
            <person name="Steenkamp E.T."/>
            <person name="van der Nest M.A."/>
            <person name="van Wyk S."/>
            <person name="Wingfield M.J."/>
            <person name="Xiong C."/>
            <person name="Yue Q."/>
            <person name="Zhang X."/>
        </authorList>
    </citation>
    <scope>NUCLEOTIDE SEQUENCE [LARGE SCALE GENOMIC DNA]</scope>
    <source>
        <strain evidence="2 3">DSM 5745</strain>
    </source>
</reference>
<organism evidence="2 3">
    <name type="scientific">Aspergillus mulundensis</name>
    <dbReference type="NCBI Taxonomy" id="1810919"/>
    <lineage>
        <taxon>Eukaryota</taxon>
        <taxon>Fungi</taxon>
        <taxon>Dikarya</taxon>
        <taxon>Ascomycota</taxon>
        <taxon>Pezizomycotina</taxon>
        <taxon>Eurotiomycetes</taxon>
        <taxon>Eurotiomycetidae</taxon>
        <taxon>Eurotiales</taxon>
        <taxon>Aspergillaceae</taxon>
        <taxon>Aspergillus</taxon>
        <taxon>Aspergillus subgen. Nidulantes</taxon>
    </lineage>
</organism>
<dbReference type="Proteomes" id="UP000256690">
    <property type="component" value="Unassembled WGS sequence"/>
</dbReference>
<evidence type="ECO:0000313" key="2">
    <source>
        <dbReference type="EMBL" id="RDW67341.1"/>
    </source>
</evidence>
<comment type="caution">
    <text evidence="2">The sequence shown here is derived from an EMBL/GenBank/DDBJ whole genome shotgun (WGS) entry which is preliminary data.</text>
</comment>
<name>A0A3D8R0A4_9EURO</name>
<dbReference type="STRING" id="1810919.A0A3D8R0A4"/>
<keyword evidence="3" id="KW-1185">Reference proteome</keyword>
<dbReference type="EMBL" id="PVWQ01000012">
    <property type="protein sequence ID" value="RDW67341.1"/>
    <property type="molecule type" value="Genomic_DNA"/>
</dbReference>
<evidence type="ECO:0000313" key="3">
    <source>
        <dbReference type="Proteomes" id="UP000256690"/>
    </source>
</evidence>
<dbReference type="GeneID" id="38119577"/>
<evidence type="ECO:0008006" key="4">
    <source>
        <dbReference type="Google" id="ProtNLM"/>
    </source>
</evidence>
<dbReference type="OrthoDB" id="2316594at2759"/>